<organism evidence="2 3">
    <name type="scientific">Methylobacterium indicum</name>
    <dbReference type="NCBI Taxonomy" id="1775910"/>
    <lineage>
        <taxon>Bacteria</taxon>
        <taxon>Pseudomonadati</taxon>
        <taxon>Pseudomonadota</taxon>
        <taxon>Alphaproteobacteria</taxon>
        <taxon>Hyphomicrobiales</taxon>
        <taxon>Methylobacteriaceae</taxon>
        <taxon>Methylobacterium</taxon>
    </lineage>
</organism>
<gene>
    <name evidence="2" type="ORF">QR79_09705</name>
</gene>
<protein>
    <submittedName>
        <fullName evidence="2">Uncharacterized protein</fullName>
    </submittedName>
</protein>
<feature type="region of interest" description="Disordered" evidence="1">
    <location>
        <begin position="1"/>
        <end position="66"/>
    </location>
</feature>
<dbReference type="Proteomes" id="UP000036471">
    <property type="component" value="Unassembled WGS sequence"/>
</dbReference>
<sequence length="66" mass="7208">MGCWGSHGGGQLGPPVGRGGEGRPARRGGRRRRGPCERACWACPGQRRPGVRWHTRSSSWSRRGRG</sequence>
<accession>A0ABR5HER1</accession>
<dbReference type="EMBL" id="JTHG01000066">
    <property type="protein sequence ID" value="KMO25042.1"/>
    <property type="molecule type" value="Genomic_DNA"/>
</dbReference>
<proteinExistence type="predicted"/>
<comment type="caution">
    <text evidence="2">The sequence shown here is derived from an EMBL/GenBank/DDBJ whole genome shotgun (WGS) entry which is preliminary data.</text>
</comment>
<evidence type="ECO:0000313" key="3">
    <source>
        <dbReference type="Proteomes" id="UP000036471"/>
    </source>
</evidence>
<feature type="compositionally biased region" description="Gly residues" evidence="1">
    <location>
        <begin position="1"/>
        <end position="19"/>
    </location>
</feature>
<reference evidence="2 3" key="1">
    <citation type="submission" date="2014-11" db="EMBL/GenBank/DDBJ databases">
        <title>Comparative genomics of Methylobacterium species.</title>
        <authorList>
            <person name="Chaudhry V."/>
            <person name="Patil P.B."/>
        </authorList>
    </citation>
    <scope>NUCLEOTIDE SEQUENCE [LARGE SCALE GENOMIC DNA]</scope>
    <source>
        <strain evidence="2 3">SE3.6</strain>
    </source>
</reference>
<keyword evidence="3" id="KW-1185">Reference proteome</keyword>
<feature type="compositionally biased region" description="Low complexity" evidence="1">
    <location>
        <begin position="56"/>
        <end position="66"/>
    </location>
</feature>
<evidence type="ECO:0000313" key="2">
    <source>
        <dbReference type="EMBL" id="KMO25042.1"/>
    </source>
</evidence>
<name>A0ABR5HER1_9HYPH</name>
<evidence type="ECO:0000256" key="1">
    <source>
        <dbReference type="SAM" id="MobiDB-lite"/>
    </source>
</evidence>